<feature type="chain" id="PRO_5009275077" evidence="8">
    <location>
        <begin position="19"/>
        <end position="310"/>
    </location>
</feature>
<reference evidence="11" key="1">
    <citation type="submission" date="2016-10" db="EMBL/GenBank/DDBJ databases">
        <authorList>
            <person name="Varghese N."/>
            <person name="Submissions S."/>
        </authorList>
    </citation>
    <scope>NUCLEOTIDE SEQUENCE [LARGE SCALE GENOMIC DNA]</scope>
    <source>
        <strain evidence="11">DSM 45079</strain>
    </source>
</reference>
<dbReference type="STRING" id="419479.SAMN04488563_0628"/>
<keyword evidence="11" id="KW-1185">Reference proteome</keyword>
<dbReference type="PANTHER" id="PTHR35007">
    <property type="entry name" value="INTEGRAL MEMBRANE PROTEIN-RELATED"/>
    <property type="match status" value="1"/>
</dbReference>
<evidence type="ECO:0000256" key="1">
    <source>
        <dbReference type="ARBA" id="ARBA00004651"/>
    </source>
</evidence>
<protein>
    <submittedName>
        <fullName evidence="10">Type II secretion system (T2SS), protein F</fullName>
    </submittedName>
</protein>
<feature type="signal peptide" evidence="8">
    <location>
        <begin position="1"/>
        <end position="18"/>
    </location>
</feature>
<dbReference type="Pfam" id="PF00482">
    <property type="entry name" value="T2SSF"/>
    <property type="match status" value="1"/>
</dbReference>
<evidence type="ECO:0000256" key="3">
    <source>
        <dbReference type="ARBA" id="ARBA00022692"/>
    </source>
</evidence>
<sequence length="310" mass="31250">MTLLAMTCAALAAVVAFAPAPGVARLRSVLHHREPRLIRRRTGSRGPAVADASAEDLMDGLGRGRVVDGSGHGLVADGSTGRRAERPVRFGRPTPLLPAKRSGGLERPDRAAAPRHTRGLAAAIAGVAAVWLIGGAVGFVVGAGVVAGAWYGLGRLEPAARKRERERVVAMLPLAADLMTAALSAGCPPAVAAETVGAAIGGPLGRALIDAAAAANVGVEPGVAWADLAAEPAVRPLSRALTAAMTRGTSPSPVLERVSADARDAARWAGEARARSLGARAAAPLGLCFLPAFVLVGVVPVIATSGPLLL</sequence>
<keyword evidence="3 7" id="KW-0812">Transmembrane</keyword>
<dbReference type="PANTHER" id="PTHR35007:SF3">
    <property type="entry name" value="POSSIBLE CONSERVED ALANINE RICH MEMBRANE PROTEIN"/>
    <property type="match status" value="1"/>
</dbReference>
<keyword evidence="8" id="KW-0732">Signal</keyword>
<feature type="domain" description="Type II secretion system protein GspF" evidence="9">
    <location>
        <begin position="176"/>
        <end position="298"/>
    </location>
</feature>
<evidence type="ECO:0000256" key="6">
    <source>
        <dbReference type="SAM" id="MobiDB-lite"/>
    </source>
</evidence>
<proteinExistence type="predicted"/>
<feature type="transmembrane region" description="Helical" evidence="7">
    <location>
        <begin position="120"/>
        <end position="153"/>
    </location>
</feature>
<organism evidence="10 11">
    <name type="scientific">Jiangella alkaliphila</name>
    <dbReference type="NCBI Taxonomy" id="419479"/>
    <lineage>
        <taxon>Bacteria</taxon>
        <taxon>Bacillati</taxon>
        <taxon>Actinomycetota</taxon>
        <taxon>Actinomycetes</taxon>
        <taxon>Jiangellales</taxon>
        <taxon>Jiangellaceae</taxon>
        <taxon>Jiangella</taxon>
    </lineage>
</organism>
<gene>
    <name evidence="10" type="ORF">SAMN04488563_0628</name>
</gene>
<evidence type="ECO:0000256" key="8">
    <source>
        <dbReference type="SAM" id="SignalP"/>
    </source>
</evidence>
<evidence type="ECO:0000256" key="4">
    <source>
        <dbReference type="ARBA" id="ARBA00022989"/>
    </source>
</evidence>
<keyword evidence="4 7" id="KW-1133">Transmembrane helix</keyword>
<accession>A0A1H2GRK5</accession>
<name>A0A1H2GRK5_9ACTN</name>
<feature type="region of interest" description="Disordered" evidence="6">
    <location>
        <begin position="72"/>
        <end position="111"/>
    </location>
</feature>
<feature type="transmembrane region" description="Helical" evidence="7">
    <location>
        <begin position="281"/>
        <end position="303"/>
    </location>
</feature>
<dbReference type="InterPro" id="IPR018076">
    <property type="entry name" value="T2SS_GspF_dom"/>
</dbReference>
<evidence type="ECO:0000256" key="2">
    <source>
        <dbReference type="ARBA" id="ARBA00022475"/>
    </source>
</evidence>
<comment type="subcellular location">
    <subcellularLocation>
        <location evidence="1">Cell membrane</location>
        <topology evidence="1">Multi-pass membrane protein</topology>
    </subcellularLocation>
</comment>
<evidence type="ECO:0000259" key="9">
    <source>
        <dbReference type="Pfam" id="PF00482"/>
    </source>
</evidence>
<keyword evidence="2" id="KW-1003">Cell membrane</keyword>
<evidence type="ECO:0000313" key="10">
    <source>
        <dbReference type="EMBL" id="SDU21958.1"/>
    </source>
</evidence>
<evidence type="ECO:0000313" key="11">
    <source>
        <dbReference type="Proteomes" id="UP000182977"/>
    </source>
</evidence>
<dbReference type="EMBL" id="LT629791">
    <property type="protein sequence ID" value="SDU21958.1"/>
    <property type="molecule type" value="Genomic_DNA"/>
</dbReference>
<evidence type="ECO:0000256" key="7">
    <source>
        <dbReference type="SAM" id="Phobius"/>
    </source>
</evidence>
<keyword evidence="5 7" id="KW-0472">Membrane</keyword>
<evidence type="ECO:0000256" key="5">
    <source>
        <dbReference type="ARBA" id="ARBA00023136"/>
    </source>
</evidence>
<dbReference type="GO" id="GO:0005886">
    <property type="term" value="C:plasma membrane"/>
    <property type="evidence" value="ECO:0007669"/>
    <property type="project" value="UniProtKB-SubCell"/>
</dbReference>
<dbReference type="Proteomes" id="UP000182977">
    <property type="component" value="Chromosome I"/>
</dbReference>
<dbReference type="AlphaFoldDB" id="A0A1H2GRK5"/>